<proteinExistence type="predicted"/>
<gene>
    <name evidence="1" type="ORF">EB796_002622</name>
</gene>
<comment type="caution">
    <text evidence="1">The sequence shown here is derived from an EMBL/GenBank/DDBJ whole genome shotgun (WGS) entry which is preliminary data.</text>
</comment>
<accession>A0A7J7KLV6</accession>
<keyword evidence="2" id="KW-1185">Reference proteome</keyword>
<reference evidence="1" key="1">
    <citation type="submission" date="2020-06" db="EMBL/GenBank/DDBJ databases">
        <title>Draft genome of Bugula neritina, a colonial animal packing powerful symbionts and potential medicines.</title>
        <authorList>
            <person name="Rayko M."/>
        </authorList>
    </citation>
    <scope>NUCLEOTIDE SEQUENCE [LARGE SCALE GENOMIC DNA]</scope>
    <source>
        <strain evidence="1">Kwan_BN1</strain>
    </source>
</reference>
<dbReference type="AlphaFoldDB" id="A0A7J7KLV6"/>
<sequence>MQVFQIFYKLLIIAVFSNKYIFIETVHSVQNSAIHWFGYLKTERIFTRIDQHRKFCKYFCFPPIILRRNEHLTWPP</sequence>
<name>A0A7J7KLV6_BUGNE</name>
<dbReference type="Proteomes" id="UP000593567">
    <property type="component" value="Unassembled WGS sequence"/>
</dbReference>
<evidence type="ECO:0000313" key="2">
    <source>
        <dbReference type="Proteomes" id="UP000593567"/>
    </source>
</evidence>
<protein>
    <submittedName>
        <fullName evidence="1">Uncharacterized protein</fullName>
    </submittedName>
</protein>
<organism evidence="1 2">
    <name type="scientific">Bugula neritina</name>
    <name type="common">Brown bryozoan</name>
    <name type="synonym">Sertularia neritina</name>
    <dbReference type="NCBI Taxonomy" id="10212"/>
    <lineage>
        <taxon>Eukaryota</taxon>
        <taxon>Metazoa</taxon>
        <taxon>Spiralia</taxon>
        <taxon>Lophotrochozoa</taxon>
        <taxon>Bryozoa</taxon>
        <taxon>Gymnolaemata</taxon>
        <taxon>Cheilostomatida</taxon>
        <taxon>Flustrina</taxon>
        <taxon>Buguloidea</taxon>
        <taxon>Bugulidae</taxon>
        <taxon>Bugula</taxon>
    </lineage>
</organism>
<evidence type="ECO:0000313" key="1">
    <source>
        <dbReference type="EMBL" id="KAF6039076.1"/>
    </source>
</evidence>
<dbReference type="EMBL" id="VXIV02000308">
    <property type="protein sequence ID" value="KAF6039076.1"/>
    <property type="molecule type" value="Genomic_DNA"/>
</dbReference>